<keyword evidence="3" id="KW-1185">Reference proteome</keyword>
<dbReference type="InterPro" id="IPR011993">
    <property type="entry name" value="PH-like_dom_sf"/>
</dbReference>
<comment type="caution">
    <text evidence="2">The sequence shown here is derived from an EMBL/GenBank/DDBJ whole genome shotgun (WGS) entry which is preliminary data.</text>
</comment>
<dbReference type="SUPFAM" id="SSF50729">
    <property type="entry name" value="PH domain-like"/>
    <property type="match status" value="1"/>
</dbReference>
<evidence type="ECO:0000256" key="1">
    <source>
        <dbReference type="SAM" id="Coils"/>
    </source>
</evidence>
<evidence type="ECO:0000313" key="3">
    <source>
        <dbReference type="Proteomes" id="UP000193642"/>
    </source>
</evidence>
<name>A0A1Y2CMA7_9FUNG</name>
<organism evidence="2 3">
    <name type="scientific">Rhizoclosmatium globosum</name>
    <dbReference type="NCBI Taxonomy" id="329046"/>
    <lineage>
        <taxon>Eukaryota</taxon>
        <taxon>Fungi</taxon>
        <taxon>Fungi incertae sedis</taxon>
        <taxon>Chytridiomycota</taxon>
        <taxon>Chytridiomycota incertae sedis</taxon>
        <taxon>Chytridiomycetes</taxon>
        <taxon>Chytridiales</taxon>
        <taxon>Chytriomycetaceae</taxon>
        <taxon>Rhizoclosmatium</taxon>
    </lineage>
</organism>
<sequence length="302" mass="32971">MKDLTSVAQEITAISAGGPTNWAILAQDSIKSIKILQKGTKGVSELRETLAKSTASPGTQQTPLVALLHHNNIPLKIRLTSSKPSLALAKHHDVKILLKHHVAVLDVADIDKDLTGENVERVVESVSPASSPVSAGGPAEEEALEGKLNDAFAEEVKQVEGVKREVKERLDRISRQILEEEKENLAGLVKGRGRVDELKKELMGKSVLFEGWLAVRVNERAIWKVKWARIEGKKLTLYRDETMFGQASVIGLAGAQFQALKEDGVLPNSFEIAKSAEARGVAFYTESKDLLYHMNAAIEISA</sequence>
<keyword evidence="1" id="KW-0175">Coiled coil</keyword>
<evidence type="ECO:0008006" key="4">
    <source>
        <dbReference type="Google" id="ProtNLM"/>
    </source>
</evidence>
<reference evidence="2 3" key="1">
    <citation type="submission" date="2016-07" db="EMBL/GenBank/DDBJ databases">
        <title>Pervasive Adenine N6-methylation of Active Genes in Fungi.</title>
        <authorList>
            <consortium name="DOE Joint Genome Institute"/>
            <person name="Mondo S.J."/>
            <person name="Dannebaum R.O."/>
            <person name="Kuo R.C."/>
            <person name="Labutti K."/>
            <person name="Haridas S."/>
            <person name="Kuo A."/>
            <person name="Salamov A."/>
            <person name="Ahrendt S.R."/>
            <person name="Lipzen A."/>
            <person name="Sullivan W."/>
            <person name="Andreopoulos W.B."/>
            <person name="Clum A."/>
            <person name="Lindquist E."/>
            <person name="Daum C."/>
            <person name="Ramamoorthy G.K."/>
            <person name="Gryganskyi A."/>
            <person name="Culley D."/>
            <person name="Magnuson J.K."/>
            <person name="James T.Y."/>
            <person name="O'Malley M.A."/>
            <person name="Stajich J.E."/>
            <person name="Spatafora J.W."/>
            <person name="Visel A."/>
            <person name="Grigoriev I.V."/>
        </authorList>
    </citation>
    <scope>NUCLEOTIDE SEQUENCE [LARGE SCALE GENOMIC DNA]</scope>
    <source>
        <strain evidence="2 3">JEL800</strain>
    </source>
</reference>
<dbReference type="Proteomes" id="UP000193642">
    <property type="component" value="Unassembled WGS sequence"/>
</dbReference>
<accession>A0A1Y2CMA7</accession>
<dbReference type="OrthoDB" id="2108189at2759"/>
<protein>
    <recommendedName>
        <fullName evidence="4">PH domain-containing protein</fullName>
    </recommendedName>
</protein>
<gene>
    <name evidence="2" type="ORF">BCR33DRAFT_735658</name>
</gene>
<proteinExistence type="predicted"/>
<dbReference type="AlphaFoldDB" id="A0A1Y2CMA7"/>
<dbReference type="Gene3D" id="2.30.29.30">
    <property type="entry name" value="Pleckstrin-homology domain (PH domain)/Phosphotyrosine-binding domain (PTB)"/>
    <property type="match status" value="1"/>
</dbReference>
<feature type="coiled-coil region" evidence="1">
    <location>
        <begin position="156"/>
        <end position="183"/>
    </location>
</feature>
<evidence type="ECO:0000313" key="2">
    <source>
        <dbReference type="EMBL" id="ORY48161.1"/>
    </source>
</evidence>
<dbReference type="EMBL" id="MCGO01000012">
    <property type="protein sequence ID" value="ORY48161.1"/>
    <property type="molecule type" value="Genomic_DNA"/>
</dbReference>